<dbReference type="EMBL" id="KV427614">
    <property type="protein sequence ID" value="KZT08668.1"/>
    <property type="molecule type" value="Genomic_DNA"/>
</dbReference>
<dbReference type="Proteomes" id="UP000076871">
    <property type="component" value="Unassembled WGS sequence"/>
</dbReference>
<evidence type="ECO:0000313" key="2">
    <source>
        <dbReference type="EMBL" id="KZT08668.1"/>
    </source>
</evidence>
<gene>
    <name evidence="2" type="ORF">LAESUDRAFT_735825</name>
</gene>
<name>A0A165FAC2_9APHY</name>
<keyword evidence="1" id="KW-0472">Membrane</keyword>
<proteinExistence type="predicted"/>
<protein>
    <submittedName>
        <fullName evidence="2">Uncharacterized protein</fullName>
    </submittedName>
</protein>
<dbReference type="InterPro" id="IPR029044">
    <property type="entry name" value="Nucleotide-diphossugar_trans"/>
</dbReference>
<feature type="transmembrane region" description="Helical" evidence="1">
    <location>
        <begin position="7"/>
        <end position="28"/>
    </location>
</feature>
<dbReference type="OrthoDB" id="1684102at2759"/>
<evidence type="ECO:0000313" key="3">
    <source>
        <dbReference type="Proteomes" id="UP000076871"/>
    </source>
</evidence>
<dbReference type="AlphaFoldDB" id="A0A165FAC2"/>
<dbReference type="SUPFAM" id="SSF53448">
    <property type="entry name" value="Nucleotide-diphospho-sugar transferases"/>
    <property type="match status" value="1"/>
</dbReference>
<evidence type="ECO:0000256" key="1">
    <source>
        <dbReference type="SAM" id="Phobius"/>
    </source>
</evidence>
<dbReference type="GeneID" id="63827658"/>
<keyword evidence="1" id="KW-0812">Transmembrane</keyword>
<keyword evidence="1" id="KW-1133">Transmembrane helix</keyword>
<accession>A0A165FAC2</accession>
<dbReference type="STRING" id="1314785.A0A165FAC2"/>
<dbReference type="InParanoid" id="A0A165FAC2"/>
<reference evidence="2 3" key="1">
    <citation type="journal article" date="2016" name="Mol. Biol. Evol.">
        <title>Comparative Genomics of Early-Diverging Mushroom-Forming Fungi Provides Insights into the Origins of Lignocellulose Decay Capabilities.</title>
        <authorList>
            <person name="Nagy L.G."/>
            <person name="Riley R."/>
            <person name="Tritt A."/>
            <person name="Adam C."/>
            <person name="Daum C."/>
            <person name="Floudas D."/>
            <person name="Sun H."/>
            <person name="Yadav J.S."/>
            <person name="Pangilinan J."/>
            <person name="Larsson K.H."/>
            <person name="Matsuura K."/>
            <person name="Barry K."/>
            <person name="Labutti K."/>
            <person name="Kuo R."/>
            <person name="Ohm R.A."/>
            <person name="Bhattacharya S.S."/>
            <person name="Shirouzu T."/>
            <person name="Yoshinaga Y."/>
            <person name="Martin F.M."/>
            <person name="Grigoriev I.V."/>
            <person name="Hibbett D.S."/>
        </authorList>
    </citation>
    <scope>NUCLEOTIDE SEQUENCE [LARGE SCALE GENOMIC DNA]</scope>
    <source>
        <strain evidence="2 3">93-53</strain>
    </source>
</reference>
<organism evidence="2 3">
    <name type="scientific">Laetiporus sulphureus 93-53</name>
    <dbReference type="NCBI Taxonomy" id="1314785"/>
    <lineage>
        <taxon>Eukaryota</taxon>
        <taxon>Fungi</taxon>
        <taxon>Dikarya</taxon>
        <taxon>Basidiomycota</taxon>
        <taxon>Agaricomycotina</taxon>
        <taxon>Agaricomycetes</taxon>
        <taxon>Polyporales</taxon>
        <taxon>Laetiporus</taxon>
    </lineage>
</organism>
<sequence>MLTWQQIWRGVQTVAVPILLSLALNYFVGKSKDKPPPPSLYLPILNEIGFVPRTFPVTYRADAPEFEDYERVKNVTTGTPDTTAVLLNWARFPNVLLITSLLCGPWLDDTIAQVVIWNNNPTHLTFKDFEYTGCTKDKLKIHNAPGNMYFQGRFFACAGASTPYCFIQDDDYLIRPEIIQTLRARIARTKEPHAIHLLPPHEHLSSTLREIHVPKPDDSYLSDIHTSFAWLGHGTIMHRTKAEEFLTLLRLLRLSSDEMKMADNYFTILSNRVPEVWFDQDFGLGGGSAFTVGEEGNERNAKHIYRATQYLDSVARCGAASCDFTVDDVKKTKRTKVPYTLLGAHPPPASWTRAPCSGATCVLETNIKLLPDTMKHTSDSITNMLSLEAENLEVLGEAGRQHYQDYPLSHAVDTHVKTAFQSFGNAQKGDVMSLDILADISEAHEWQAVEMVWLVNADTEKILQASVFESSIDTEHWRGASQRPVCESTNMEDPMASSETKIYLHECSVQMVIASNALSLRATGRLFRVRLLEDMTEHWTVYEIWMRGL</sequence>
<keyword evidence="3" id="KW-1185">Reference proteome</keyword>
<dbReference type="RefSeq" id="XP_040766408.1">
    <property type="nucleotide sequence ID" value="XM_040910629.1"/>
</dbReference>